<proteinExistence type="predicted"/>
<keyword evidence="3" id="KW-1185">Reference proteome</keyword>
<organism evidence="2 3">
    <name type="scientific">Polyrhizophydium stewartii</name>
    <dbReference type="NCBI Taxonomy" id="2732419"/>
    <lineage>
        <taxon>Eukaryota</taxon>
        <taxon>Fungi</taxon>
        <taxon>Fungi incertae sedis</taxon>
        <taxon>Chytridiomycota</taxon>
        <taxon>Chytridiomycota incertae sedis</taxon>
        <taxon>Chytridiomycetes</taxon>
        <taxon>Rhizophydiales</taxon>
        <taxon>Rhizophydiales incertae sedis</taxon>
        <taxon>Polyrhizophydium</taxon>
    </lineage>
</organism>
<evidence type="ECO:0000313" key="3">
    <source>
        <dbReference type="Proteomes" id="UP001527925"/>
    </source>
</evidence>
<sequence length="159" mass="17088">MVIPRLTPTDGIEDSNQSRRLVAIDSDEDNDLTGRHAAFDAHDRKGRGAGIFVNDFGSVTPRKRGNDEIESSDGSSDAAPFDGFVDIQKLKQTGQPLGSLARYLDQFSADAKHKRRQASTKGGHAARQSRASTTGGGARAIQVDDDNDDDGIIDLCVFV</sequence>
<comment type="caution">
    <text evidence="2">The sequence shown here is derived from an EMBL/GenBank/DDBJ whole genome shotgun (WGS) entry which is preliminary data.</text>
</comment>
<evidence type="ECO:0000256" key="1">
    <source>
        <dbReference type="SAM" id="MobiDB-lite"/>
    </source>
</evidence>
<feature type="region of interest" description="Disordered" evidence="1">
    <location>
        <begin position="53"/>
        <end position="81"/>
    </location>
</feature>
<accession>A0ABR4NBM7</accession>
<reference evidence="2 3" key="1">
    <citation type="submission" date="2023-09" db="EMBL/GenBank/DDBJ databases">
        <title>Pangenome analysis of Batrachochytrium dendrobatidis and related Chytrids.</title>
        <authorList>
            <person name="Yacoub M.N."/>
            <person name="Stajich J.E."/>
            <person name="James T.Y."/>
        </authorList>
    </citation>
    <scope>NUCLEOTIDE SEQUENCE [LARGE SCALE GENOMIC DNA]</scope>
    <source>
        <strain evidence="2 3">JEL0888</strain>
    </source>
</reference>
<feature type="region of interest" description="Disordered" evidence="1">
    <location>
        <begin position="111"/>
        <end position="148"/>
    </location>
</feature>
<dbReference type="Proteomes" id="UP001527925">
    <property type="component" value="Unassembled WGS sequence"/>
</dbReference>
<name>A0ABR4NBM7_9FUNG</name>
<dbReference type="EMBL" id="JADGIZ020000013">
    <property type="protein sequence ID" value="KAL2916943.1"/>
    <property type="molecule type" value="Genomic_DNA"/>
</dbReference>
<evidence type="ECO:0000313" key="2">
    <source>
        <dbReference type="EMBL" id="KAL2916943.1"/>
    </source>
</evidence>
<gene>
    <name evidence="2" type="ORF">HK105_203375</name>
</gene>
<protein>
    <submittedName>
        <fullName evidence="2">Uncharacterized protein</fullName>
    </submittedName>
</protein>